<evidence type="ECO:0000313" key="1">
    <source>
        <dbReference type="EMBL" id="RMV81478.1"/>
    </source>
</evidence>
<dbReference type="AlphaFoldDB" id="A0A3M6FM01"/>
<sequence>MPGVSAEVATQGHFGHLEQRRHLPQMDGFLILEGLLNLFDAVGFLDVHGHPGNPLLVSLE</sequence>
<proteinExistence type="predicted"/>
<dbReference type="Proteomes" id="UP000271531">
    <property type="component" value="Unassembled WGS sequence"/>
</dbReference>
<name>A0A3M6FM01_PSEAJ</name>
<evidence type="ECO:0000313" key="2">
    <source>
        <dbReference type="Proteomes" id="UP000271531"/>
    </source>
</evidence>
<protein>
    <submittedName>
        <fullName evidence="1">Uncharacterized protein</fullName>
    </submittedName>
</protein>
<accession>A0A3M6FM01</accession>
<organism evidence="1 2">
    <name type="scientific">Pseudomonas amygdali pv. tabaci</name>
    <name type="common">Pseudomonas syringae pv. tabaci</name>
    <dbReference type="NCBI Taxonomy" id="322"/>
    <lineage>
        <taxon>Bacteria</taxon>
        <taxon>Pseudomonadati</taxon>
        <taxon>Pseudomonadota</taxon>
        <taxon>Gammaproteobacteria</taxon>
        <taxon>Pseudomonadales</taxon>
        <taxon>Pseudomonadaceae</taxon>
        <taxon>Pseudomonas</taxon>
        <taxon>Pseudomonas amygdali</taxon>
    </lineage>
</organism>
<gene>
    <name evidence="1" type="ORF">ALP03_00385</name>
</gene>
<reference evidence="1 2" key="1">
    <citation type="submission" date="2018-08" db="EMBL/GenBank/DDBJ databases">
        <title>Recombination of ecologically and evolutionarily significant loci maintains genetic cohesion in the Pseudomonas syringae species complex.</title>
        <authorList>
            <person name="Dillon M."/>
            <person name="Thakur S."/>
            <person name="Almeida R.N.D."/>
            <person name="Weir B.S."/>
            <person name="Guttman D.S."/>
        </authorList>
    </citation>
    <scope>NUCLEOTIDE SEQUENCE [LARGE SCALE GENOMIC DNA]</scope>
    <source>
        <strain evidence="1 2">ICMP 4525</strain>
    </source>
</reference>
<dbReference type="EMBL" id="RBVA01001070">
    <property type="protein sequence ID" value="RMV81478.1"/>
    <property type="molecule type" value="Genomic_DNA"/>
</dbReference>
<comment type="caution">
    <text evidence="1">The sequence shown here is derived from an EMBL/GenBank/DDBJ whole genome shotgun (WGS) entry which is preliminary data.</text>
</comment>